<gene>
    <name evidence="1" type="ORF">PPRIM_AZ9-3.1.T0420002</name>
</gene>
<reference evidence="1" key="1">
    <citation type="submission" date="2021-01" db="EMBL/GenBank/DDBJ databases">
        <authorList>
            <consortium name="Genoscope - CEA"/>
            <person name="William W."/>
        </authorList>
    </citation>
    <scope>NUCLEOTIDE SEQUENCE</scope>
</reference>
<keyword evidence="2" id="KW-1185">Reference proteome</keyword>
<evidence type="ECO:0000313" key="2">
    <source>
        <dbReference type="Proteomes" id="UP000688137"/>
    </source>
</evidence>
<comment type="caution">
    <text evidence="1">The sequence shown here is derived from an EMBL/GenBank/DDBJ whole genome shotgun (WGS) entry which is preliminary data.</text>
</comment>
<organism evidence="1 2">
    <name type="scientific">Paramecium primaurelia</name>
    <dbReference type="NCBI Taxonomy" id="5886"/>
    <lineage>
        <taxon>Eukaryota</taxon>
        <taxon>Sar</taxon>
        <taxon>Alveolata</taxon>
        <taxon>Ciliophora</taxon>
        <taxon>Intramacronucleata</taxon>
        <taxon>Oligohymenophorea</taxon>
        <taxon>Peniculida</taxon>
        <taxon>Parameciidae</taxon>
        <taxon>Paramecium</taxon>
    </lineage>
</organism>
<sequence>MVKNQITINFALNFLYFQILQILKEHQHVNLTWSANLQQSWIIDTGIGKLERAYSFNQALENYPNYEQSNYNVRVKNPNIFGNSQDFSCIDRDHASFSDLCDNVLDPLSSIKRQTLFDNEIQLQFDKLQASSVYSRVYKIHQYNYIICLWKKQKFKFVSIKYLNFIGILEALHQQNLFKSLNFHEKQSNSRVQNFLLILKILVYDIKSQMLQLKQYEPQLPEIPLIDPIIDKQKKRLLEEQKKGSQLTIRQIEQKFNLHFKKLYQQVDKRIIQPCHNYLQIPFNIQNQFFLANQNLFSNFTNSNPFSNIMNKQQGFSKSNFKTMSNSFPFTKNSFNSNKSKSYNTRSGRS</sequence>
<dbReference type="EMBL" id="CAJJDM010000041">
    <property type="protein sequence ID" value="CAD8068137.1"/>
    <property type="molecule type" value="Genomic_DNA"/>
</dbReference>
<dbReference type="AlphaFoldDB" id="A0A8S1LKB4"/>
<proteinExistence type="predicted"/>
<name>A0A8S1LKB4_PARPR</name>
<dbReference type="OMA" id="LTWSANL"/>
<dbReference type="Proteomes" id="UP000688137">
    <property type="component" value="Unassembled WGS sequence"/>
</dbReference>
<evidence type="ECO:0000313" key="1">
    <source>
        <dbReference type="EMBL" id="CAD8068137.1"/>
    </source>
</evidence>
<protein>
    <submittedName>
        <fullName evidence="1">Uncharacterized protein</fullName>
    </submittedName>
</protein>
<accession>A0A8S1LKB4</accession>